<accession>A0A2P2NCS6</accession>
<keyword evidence="1" id="KW-1133">Transmembrane helix</keyword>
<name>A0A2P2NCS6_RHIMU</name>
<reference evidence="2" key="1">
    <citation type="submission" date="2018-02" db="EMBL/GenBank/DDBJ databases">
        <title>Rhizophora mucronata_Transcriptome.</title>
        <authorList>
            <person name="Meera S.P."/>
            <person name="Sreeshan A."/>
            <person name="Augustine A."/>
        </authorList>
    </citation>
    <scope>NUCLEOTIDE SEQUENCE</scope>
    <source>
        <tissue evidence="2">Leaf</tissue>
    </source>
</reference>
<proteinExistence type="predicted"/>
<evidence type="ECO:0000313" key="2">
    <source>
        <dbReference type="EMBL" id="MBX40285.1"/>
    </source>
</evidence>
<keyword evidence="1" id="KW-0812">Transmembrane</keyword>
<evidence type="ECO:0000256" key="1">
    <source>
        <dbReference type="SAM" id="Phobius"/>
    </source>
</evidence>
<organism evidence="2">
    <name type="scientific">Rhizophora mucronata</name>
    <name type="common">Asiatic mangrove</name>
    <dbReference type="NCBI Taxonomy" id="61149"/>
    <lineage>
        <taxon>Eukaryota</taxon>
        <taxon>Viridiplantae</taxon>
        <taxon>Streptophyta</taxon>
        <taxon>Embryophyta</taxon>
        <taxon>Tracheophyta</taxon>
        <taxon>Spermatophyta</taxon>
        <taxon>Magnoliopsida</taxon>
        <taxon>eudicotyledons</taxon>
        <taxon>Gunneridae</taxon>
        <taxon>Pentapetalae</taxon>
        <taxon>rosids</taxon>
        <taxon>fabids</taxon>
        <taxon>Malpighiales</taxon>
        <taxon>Rhizophoraceae</taxon>
        <taxon>Rhizophora</taxon>
    </lineage>
</organism>
<sequence length="51" mass="5710">MKTSSEQLSDNTSPFIFGSLVIAVLFPCMIVVASVNCTSYMILFFFPFFAF</sequence>
<dbReference type="EMBL" id="GGEC01059801">
    <property type="protein sequence ID" value="MBX40285.1"/>
    <property type="molecule type" value="Transcribed_RNA"/>
</dbReference>
<keyword evidence="1" id="KW-0472">Membrane</keyword>
<dbReference type="AlphaFoldDB" id="A0A2P2NCS6"/>
<feature type="transmembrane region" description="Helical" evidence="1">
    <location>
        <begin position="20"/>
        <end position="46"/>
    </location>
</feature>
<protein>
    <submittedName>
        <fullName evidence="2">Uncharacterized protein</fullName>
    </submittedName>
</protein>